<reference evidence="1" key="1">
    <citation type="submission" date="2021-02" db="EMBL/GenBank/DDBJ databases">
        <authorList>
            <person name="Nowell W R."/>
        </authorList>
    </citation>
    <scope>NUCLEOTIDE SEQUENCE</scope>
</reference>
<dbReference type="Proteomes" id="UP000663868">
    <property type="component" value="Unassembled WGS sequence"/>
</dbReference>
<feature type="non-terminal residue" evidence="1">
    <location>
        <position position="118"/>
    </location>
</feature>
<sequence>MVLSYFHELLSYYWRTIVFMSSYTGESIVNSISEAIRAPPVNISDPIVTLKKPIKNVFLIILESTRADILPLNKQFLNATQSTFTSDIPLTNVTPILNSFWKNSLRTIASSTSSYKLK</sequence>
<gene>
    <name evidence="1" type="ORF">KXQ929_LOCUS52748</name>
</gene>
<comment type="caution">
    <text evidence="1">The sequence shown here is derived from an EMBL/GenBank/DDBJ whole genome shotgun (WGS) entry which is preliminary data.</text>
</comment>
<dbReference type="AlphaFoldDB" id="A0A820R5F7"/>
<proteinExistence type="predicted"/>
<name>A0A820R5F7_9BILA</name>
<evidence type="ECO:0000313" key="2">
    <source>
        <dbReference type="Proteomes" id="UP000663868"/>
    </source>
</evidence>
<accession>A0A820R5F7</accession>
<protein>
    <submittedName>
        <fullName evidence="1">Uncharacterized protein</fullName>
    </submittedName>
</protein>
<dbReference type="EMBL" id="CAJOBB010028503">
    <property type="protein sequence ID" value="CAF4430367.1"/>
    <property type="molecule type" value="Genomic_DNA"/>
</dbReference>
<organism evidence="1 2">
    <name type="scientific">Adineta steineri</name>
    <dbReference type="NCBI Taxonomy" id="433720"/>
    <lineage>
        <taxon>Eukaryota</taxon>
        <taxon>Metazoa</taxon>
        <taxon>Spiralia</taxon>
        <taxon>Gnathifera</taxon>
        <taxon>Rotifera</taxon>
        <taxon>Eurotatoria</taxon>
        <taxon>Bdelloidea</taxon>
        <taxon>Adinetida</taxon>
        <taxon>Adinetidae</taxon>
        <taxon>Adineta</taxon>
    </lineage>
</organism>
<evidence type="ECO:0000313" key="1">
    <source>
        <dbReference type="EMBL" id="CAF4430367.1"/>
    </source>
</evidence>